<dbReference type="PANTHER" id="PTHR40980:SF3">
    <property type="entry name" value="TONB-DEPENDENT RECEPTOR-LIKE BETA-BARREL DOMAIN-CONTAINING PROTEIN"/>
    <property type="match status" value="1"/>
</dbReference>
<feature type="region of interest" description="Disordered" evidence="5">
    <location>
        <begin position="41"/>
        <end position="74"/>
    </location>
</feature>
<keyword evidence="6" id="KW-0732">Signal</keyword>
<dbReference type="InterPro" id="IPR012910">
    <property type="entry name" value="Plug_dom"/>
</dbReference>
<gene>
    <name evidence="9" type="ORF">LZ016_08040</name>
</gene>
<dbReference type="InterPro" id="IPR036942">
    <property type="entry name" value="Beta-barrel_TonB_sf"/>
</dbReference>
<dbReference type="Pfam" id="PF07715">
    <property type="entry name" value="Plug"/>
    <property type="match status" value="1"/>
</dbReference>
<dbReference type="RefSeq" id="WP_241446871.1">
    <property type="nucleotide sequence ID" value="NZ_JAKZHW010000001.1"/>
</dbReference>
<dbReference type="EMBL" id="JAKZHW010000001">
    <property type="protein sequence ID" value="MCH8616046.1"/>
    <property type="molecule type" value="Genomic_DNA"/>
</dbReference>
<evidence type="ECO:0000256" key="1">
    <source>
        <dbReference type="ARBA" id="ARBA00004442"/>
    </source>
</evidence>
<keyword evidence="9" id="KW-0675">Receptor</keyword>
<dbReference type="Gene3D" id="2.40.170.20">
    <property type="entry name" value="TonB-dependent receptor, beta-barrel domain"/>
    <property type="match status" value="1"/>
</dbReference>
<feature type="compositionally biased region" description="Polar residues" evidence="5">
    <location>
        <begin position="63"/>
        <end position="72"/>
    </location>
</feature>
<feature type="compositionally biased region" description="Pro residues" evidence="5">
    <location>
        <begin position="1088"/>
        <end position="1105"/>
    </location>
</feature>
<proteinExistence type="inferred from homology"/>
<dbReference type="InterPro" id="IPR010104">
    <property type="entry name" value="TonB_rcpt_bac"/>
</dbReference>
<evidence type="ECO:0000256" key="2">
    <source>
        <dbReference type="ARBA" id="ARBA00023136"/>
    </source>
</evidence>
<dbReference type="NCBIfam" id="TIGR01782">
    <property type="entry name" value="TonB-Xanth-Caul"/>
    <property type="match status" value="1"/>
</dbReference>
<evidence type="ECO:0000256" key="3">
    <source>
        <dbReference type="ARBA" id="ARBA00023237"/>
    </source>
</evidence>
<keyword evidence="10" id="KW-1185">Reference proteome</keyword>
<evidence type="ECO:0000256" key="6">
    <source>
        <dbReference type="SAM" id="SignalP"/>
    </source>
</evidence>
<accession>A0ABS9VM59</accession>
<feature type="domain" description="TonB-dependent receptor plug" evidence="8">
    <location>
        <begin position="95"/>
        <end position="210"/>
    </location>
</feature>
<dbReference type="PANTHER" id="PTHR40980">
    <property type="entry name" value="PLUG DOMAIN-CONTAINING PROTEIN"/>
    <property type="match status" value="1"/>
</dbReference>
<dbReference type="SUPFAM" id="SSF56935">
    <property type="entry name" value="Porins"/>
    <property type="match status" value="1"/>
</dbReference>
<feature type="region of interest" description="Disordered" evidence="5">
    <location>
        <begin position="1084"/>
        <end position="1138"/>
    </location>
</feature>
<evidence type="ECO:0000313" key="10">
    <source>
        <dbReference type="Proteomes" id="UP001203058"/>
    </source>
</evidence>
<evidence type="ECO:0000259" key="8">
    <source>
        <dbReference type="Pfam" id="PF07715"/>
    </source>
</evidence>
<dbReference type="InterPro" id="IPR000531">
    <property type="entry name" value="Beta-barrel_TonB"/>
</dbReference>
<keyword evidence="2 4" id="KW-0472">Membrane</keyword>
<comment type="subcellular location">
    <subcellularLocation>
        <location evidence="1 4">Cell outer membrane</location>
    </subcellularLocation>
</comment>
<keyword evidence="3" id="KW-0998">Cell outer membrane</keyword>
<dbReference type="Proteomes" id="UP001203058">
    <property type="component" value="Unassembled WGS sequence"/>
</dbReference>
<dbReference type="Pfam" id="PF00593">
    <property type="entry name" value="TonB_dep_Rec_b-barrel"/>
    <property type="match status" value="1"/>
</dbReference>
<feature type="compositionally biased region" description="Pro residues" evidence="5">
    <location>
        <begin position="1122"/>
        <end position="1138"/>
    </location>
</feature>
<protein>
    <submittedName>
        <fullName evidence="9">TonB-dependent receptor</fullName>
    </submittedName>
</protein>
<dbReference type="InterPro" id="IPR037066">
    <property type="entry name" value="Plug_dom_sf"/>
</dbReference>
<feature type="signal peptide" evidence="6">
    <location>
        <begin position="1"/>
        <end position="40"/>
    </location>
</feature>
<evidence type="ECO:0000259" key="7">
    <source>
        <dbReference type="Pfam" id="PF00593"/>
    </source>
</evidence>
<name>A0ABS9VM59_9SPHN</name>
<feature type="domain" description="TonB-dependent receptor-like beta-barrel" evidence="7">
    <location>
        <begin position="487"/>
        <end position="1048"/>
    </location>
</feature>
<sequence>MSKQGARSLSRAGARDSVRWSLLVGASIIASCSLSATAFAQATTPTTPPESGPEATADDVGGTTAQADNASATPAGDEIVITGVRASLTRARDIKRNSSGVVDAVSAEEIGKFPDTNLAESLQRIPGVSIERRAGEGSTVTVRGFGPQFNLVTVNGRQMATSDLNLVGTDGGDFTRATSRSFDFSNLASEGVSRLEVYKTGRAAIPSGGIGATINIVTQRPLDGSDTGLRGSIGAKALWDTSLDDFKVTPEVSGVVGWSNEADTVGFSFFGAYQKHKGAAAAAISNDWNIAPFSSMPGRGPNTVITNAPSDPNQLVAIPNDSRYDYSEFDRERINLSGTAQFRPVETLTITADVLFAQNKQKEERAEQTNWFNRPFDHVTFDDDDTVATAIFLDEGSGYGVKDIGFEQVYRAVKTKLTSYGLNANWEIVPGLTLNLDGNTSRSKTTPDAPNGTSSTLLGMGAPVVDAHSVDYSGKIPLQDWTLDDVSRGNGNGVLDIGDLGTQVARTATNFQEQKVNQFRADLGWDFGGGARFDIGAAHIKSKMTSTRIQTQQQLGDWGITQVGDIQQFAGDLVDQFCLGCQFDHFHPTDADIAFRGNAVDMYSILSPLYAADRFPLTPGPDDCDATTPGLQPCAPNAVGITSNDFDEVEEKITSIYAQLSWKGELASRPVSVVGGIRWETTKVDSFALQAIPAYIKWDSDNDFSRVISATVGSITSDGEYTNFLPSVDFRIEPMDNLVARVSLSKTLARPDYGNLFASVSANAPNRPTFLGGVATGAGGDPNLKPLVSSNLDISLEWYYAPSSYVSAGFFAKSVKNFVGQGTFDEELFDLRDPSSGAAGSRSGTAVSQLNGLGVPISDVSMFTYTALLIQNGGNVAAADSQFLANYNPTTQQLNQAFVDQVLAAVDVIPDGTDPFFVFAVTRPINNRTGKIYGFELQGQHFFGDSGFGVAASFTKVFGDVDFDRGSPPGTNVFALTGLSDSANITGIFEKWGFSARVAYNWRGKFLSSVNNGGSRNPRYYEPYGTLDFSLGYDINDNFEVTFEGINLLGEDLRTYGRSTRQMFFAQEGHPRFYLGARYRFGGEKAVAPPPPPPPPPPPAPPPPATQTCSDGSVILASDTCPAPPPPPPPPPPAPERG</sequence>
<organism evidence="9 10">
    <name type="scientific">Sphingomonas telluris</name>
    <dbReference type="NCBI Taxonomy" id="2907998"/>
    <lineage>
        <taxon>Bacteria</taxon>
        <taxon>Pseudomonadati</taxon>
        <taxon>Pseudomonadota</taxon>
        <taxon>Alphaproteobacteria</taxon>
        <taxon>Sphingomonadales</taxon>
        <taxon>Sphingomonadaceae</taxon>
        <taxon>Sphingomonas</taxon>
    </lineage>
</organism>
<dbReference type="PROSITE" id="PS51257">
    <property type="entry name" value="PROKAR_LIPOPROTEIN"/>
    <property type="match status" value="1"/>
</dbReference>
<comment type="caution">
    <text evidence="9">The sequence shown here is derived from an EMBL/GenBank/DDBJ whole genome shotgun (WGS) entry which is preliminary data.</text>
</comment>
<feature type="region of interest" description="Disordered" evidence="5">
    <location>
        <begin position="437"/>
        <end position="456"/>
    </location>
</feature>
<evidence type="ECO:0000313" key="9">
    <source>
        <dbReference type="EMBL" id="MCH8616046.1"/>
    </source>
</evidence>
<reference evidence="9 10" key="1">
    <citation type="submission" date="2022-03" db="EMBL/GenBank/DDBJ databases">
        <authorList>
            <person name="Jo J.-H."/>
            <person name="Im W.-T."/>
        </authorList>
    </citation>
    <scope>NUCLEOTIDE SEQUENCE [LARGE SCALE GENOMIC DNA]</scope>
    <source>
        <strain evidence="9 10">SM33</strain>
    </source>
</reference>
<evidence type="ECO:0000256" key="5">
    <source>
        <dbReference type="SAM" id="MobiDB-lite"/>
    </source>
</evidence>
<evidence type="ECO:0000256" key="4">
    <source>
        <dbReference type="RuleBase" id="RU003357"/>
    </source>
</evidence>
<feature type="chain" id="PRO_5047331972" evidence="6">
    <location>
        <begin position="41"/>
        <end position="1138"/>
    </location>
</feature>
<dbReference type="Gene3D" id="2.170.130.10">
    <property type="entry name" value="TonB-dependent receptor, plug domain"/>
    <property type="match status" value="1"/>
</dbReference>
<keyword evidence="4" id="KW-0798">TonB box</keyword>
<comment type="similarity">
    <text evidence="4">Belongs to the TonB-dependent receptor family.</text>
</comment>